<comment type="similarity">
    <text evidence="1">Belongs to the LysR transcriptional regulatory family.</text>
</comment>
<dbReference type="InterPro" id="IPR036390">
    <property type="entry name" value="WH_DNA-bd_sf"/>
</dbReference>
<keyword evidence="3" id="KW-0238">DNA-binding</keyword>
<dbReference type="STRING" id="1185652.USDA257_c47500"/>
<organism evidence="6 7">
    <name type="scientific">Sinorhizobium fredii (strain USDA 257)</name>
    <dbReference type="NCBI Taxonomy" id="1185652"/>
    <lineage>
        <taxon>Bacteria</taxon>
        <taxon>Pseudomonadati</taxon>
        <taxon>Pseudomonadota</taxon>
        <taxon>Alphaproteobacteria</taxon>
        <taxon>Hyphomicrobiales</taxon>
        <taxon>Rhizobiaceae</taxon>
        <taxon>Sinorhizobium/Ensifer group</taxon>
        <taxon>Sinorhizobium</taxon>
    </lineage>
</organism>
<dbReference type="Pfam" id="PF03466">
    <property type="entry name" value="LysR_substrate"/>
    <property type="match status" value="1"/>
</dbReference>
<protein>
    <submittedName>
        <fullName evidence="6">Glycine cleavage system transcriptional activator</fullName>
    </submittedName>
</protein>
<accession>I3XBN0</accession>
<evidence type="ECO:0000256" key="2">
    <source>
        <dbReference type="ARBA" id="ARBA00023015"/>
    </source>
</evidence>
<gene>
    <name evidence="6" type="primary">gcvA8</name>
    <name evidence="6" type="ORF">USDA257_c47500</name>
</gene>
<dbReference type="PRINTS" id="PR00039">
    <property type="entry name" value="HTHLYSR"/>
</dbReference>
<dbReference type="eggNOG" id="COG0583">
    <property type="taxonomic scope" value="Bacteria"/>
</dbReference>
<dbReference type="SUPFAM" id="SSF46785">
    <property type="entry name" value="Winged helix' DNA-binding domain"/>
    <property type="match status" value="1"/>
</dbReference>
<evidence type="ECO:0000256" key="4">
    <source>
        <dbReference type="ARBA" id="ARBA00023163"/>
    </source>
</evidence>
<keyword evidence="2" id="KW-0805">Transcription regulation</keyword>
<keyword evidence="4" id="KW-0804">Transcription</keyword>
<dbReference type="CDD" id="cd08432">
    <property type="entry name" value="PBP2_GcdR_TrpI_HvrB_AmpR_like"/>
    <property type="match status" value="1"/>
</dbReference>
<sequence>MHQESLSMKMSKQFPLNALRVFEAAARLGSFTKAGEELGMTQTAVSYQIKLIEQNVGEPLFLRRPRQVTLTEVGQRLAPKVTEGFAMLQDAVASARDDAQTALLISSTATFASQWFARNIGTFQLAHPNIAVRLAASDSMVDYSKEGVDVGIRSGTGSWPGLVSHRLMTVEFTPMLSPALAATIGGVNEPRDLLKLRIIGPQDPWWPLWFRAAGVEDPDLDGRPATRLGGQSFEAGAAIAGQGVAILTPDFYADDVALGRLYQPFDLRCSDGHDYWLVYPHARRNVAKIRSFRDWILGEFERRNGIGAAAMTSPVAGEAYPLDSTD</sequence>
<dbReference type="InterPro" id="IPR058163">
    <property type="entry name" value="LysR-type_TF_proteobact-type"/>
</dbReference>
<dbReference type="HOGENOM" id="CLU_039613_37_0_5"/>
<dbReference type="GO" id="GO:0006351">
    <property type="term" value="P:DNA-templated transcription"/>
    <property type="evidence" value="ECO:0007669"/>
    <property type="project" value="TreeGrafter"/>
</dbReference>
<dbReference type="Pfam" id="PF00126">
    <property type="entry name" value="HTH_1"/>
    <property type="match status" value="1"/>
</dbReference>
<dbReference type="PANTHER" id="PTHR30537:SF26">
    <property type="entry name" value="GLYCINE CLEAVAGE SYSTEM TRANSCRIPTIONAL ACTIVATOR"/>
    <property type="match status" value="1"/>
</dbReference>
<evidence type="ECO:0000256" key="1">
    <source>
        <dbReference type="ARBA" id="ARBA00009437"/>
    </source>
</evidence>
<evidence type="ECO:0000256" key="3">
    <source>
        <dbReference type="ARBA" id="ARBA00023125"/>
    </source>
</evidence>
<evidence type="ECO:0000313" key="7">
    <source>
        <dbReference type="Proteomes" id="UP000006180"/>
    </source>
</evidence>
<reference evidence="6 7" key="1">
    <citation type="journal article" date="2012" name="J. Bacteriol.">
        <title>Complete genome sequence of the broad-host-range strain Sinorhizobium fredii USDA257.</title>
        <authorList>
            <person name="Schuldes J."/>
            <person name="Rodriguez Orbegoso M."/>
            <person name="Schmeisser C."/>
            <person name="Krishnan H.B."/>
            <person name="Daniel R."/>
            <person name="Streit W.R."/>
        </authorList>
    </citation>
    <scope>NUCLEOTIDE SEQUENCE [LARGE SCALE GENOMIC DNA]</scope>
    <source>
        <strain evidence="6 7">USDA 257</strain>
    </source>
</reference>
<dbReference type="PROSITE" id="PS50931">
    <property type="entry name" value="HTH_LYSR"/>
    <property type="match status" value="1"/>
</dbReference>
<dbReference type="GO" id="GO:0043565">
    <property type="term" value="F:sequence-specific DNA binding"/>
    <property type="evidence" value="ECO:0007669"/>
    <property type="project" value="TreeGrafter"/>
</dbReference>
<evidence type="ECO:0000313" key="6">
    <source>
        <dbReference type="EMBL" id="AFL53286.1"/>
    </source>
</evidence>
<dbReference type="AlphaFoldDB" id="I3XBN0"/>
<evidence type="ECO:0000259" key="5">
    <source>
        <dbReference type="PROSITE" id="PS50931"/>
    </source>
</evidence>
<feature type="domain" description="HTH lysR-type" evidence="5">
    <location>
        <begin position="14"/>
        <end position="71"/>
    </location>
</feature>
<dbReference type="KEGG" id="sfd:USDA257_c47500"/>
<dbReference type="EMBL" id="CP003563">
    <property type="protein sequence ID" value="AFL53286.1"/>
    <property type="molecule type" value="Genomic_DNA"/>
</dbReference>
<dbReference type="InterPro" id="IPR036388">
    <property type="entry name" value="WH-like_DNA-bd_sf"/>
</dbReference>
<dbReference type="PATRIC" id="fig|1185652.3.peg.4924"/>
<dbReference type="GO" id="GO:0003700">
    <property type="term" value="F:DNA-binding transcription factor activity"/>
    <property type="evidence" value="ECO:0007669"/>
    <property type="project" value="InterPro"/>
</dbReference>
<dbReference type="Gene3D" id="1.10.10.10">
    <property type="entry name" value="Winged helix-like DNA-binding domain superfamily/Winged helix DNA-binding domain"/>
    <property type="match status" value="1"/>
</dbReference>
<dbReference type="Gene3D" id="3.40.190.10">
    <property type="entry name" value="Periplasmic binding protein-like II"/>
    <property type="match status" value="2"/>
</dbReference>
<name>I3XBN0_SINF2</name>
<dbReference type="SUPFAM" id="SSF53850">
    <property type="entry name" value="Periplasmic binding protein-like II"/>
    <property type="match status" value="1"/>
</dbReference>
<dbReference type="InterPro" id="IPR005119">
    <property type="entry name" value="LysR_subst-bd"/>
</dbReference>
<proteinExistence type="inferred from homology"/>
<dbReference type="InterPro" id="IPR000847">
    <property type="entry name" value="LysR_HTH_N"/>
</dbReference>
<dbReference type="Proteomes" id="UP000006180">
    <property type="component" value="Chromosome"/>
</dbReference>
<dbReference type="PANTHER" id="PTHR30537">
    <property type="entry name" value="HTH-TYPE TRANSCRIPTIONAL REGULATOR"/>
    <property type="match status" value="1"/>
</dbReference>